<dbReference type="Proteomes" id="UP000298049">
    <property type="component" value="Chromosome"/>
</dbReference>
<dbReference type="OrthoDB" id="9808789at2"/>
<feature type="transmembrane region" description="Helical" evidence="6">
    <location>
        <begin position="46"/>
        <end position="66"/>
    </location>
</feature>
<keyword evidence="3 6" id="KW-0812">Transmembrane</keyword>
<dbReference type="KEGG" id="hmi:soil367_02985"/>
<keyword evidence="2" id="KW-1003">Cell membrane</keyword>
<feature type="transmembrane region" description="Helical" evidence="6">
    <location>
        <begin position="158"/>
        <end position="176"/>
    </location>
</feature>
<dbReference type="AlphaFoldDB" id="A0A4P7XDU5"/>
<reference evidence="7 8" key="1">
    <citation type="submission" date="2018-07" db="EMBL/GenBank/DDBJ databases">
        <title>Marsedoiliclastica nanhaica gen. nov. sp. nov., a novel marine hydrocarbonoclastic bacterium isolated from an in-situ enriched hydrocarbon-degrading consortium in deep-sea sediment.</title>
        <authorList>
            <person name="Dong C."/>
            <person name="Ma T."/>
            <person name="Liu R."/>
            <person name="Shao Z."/>
        </authorList>
    </citation>
    <scope>NUCLEOTIDE SEQUENCE [LARGE SCALE GENOMIC DNA]</scope>
    <source>
        <strain evidence="8">soil36-7</strain>
    </source>
</reference>
<evidence type="ECO:0000256" key="1">
    <source>
        <dbReference type="ARBA" id="ARBA00004651"/>
    </source>
</evidence>
<evidence type="ECO:0000256" key="5">
    <source>
        <dbReference type="ARBA" id="ARBA00023136"/>
    </source>
</evidence>
<feature type="transmembrane region" description="Helical" evidence="6">
    <location>
        <begin position="243"/>
        <end position="265"/>
    </location>
</feature>
<keyword evidence="4 6" id="KW-1133">Transmembrane helix</keyword>
<comment type="subcellular location">
    <subcellularLocation>
        <location evidence="1">Cell membrane</location>
        <topology evidence="1">Multi-pass membrane protein</topology>
    </subcellularLocation>
</comment>
<protein>
    <submittedName>
        <fullName evidence="7">Cytochrome c oxidase assembly protein</fullName>
    </submittedName>
</protein>
<feature type="transmembrane region" description="Helical" evidence="6">
    <location>
        <begin position="15"/>
        <end position="34"/>
    </location>
</feature>
<sequence>MTLTEFGYALLPYDFSLPTVVAFAAVLVFYLLGLRWLPAGERIGPWRIFAFLFGLGICYVVLHTRYDYYAQFMFFIHRAQHLVLHHLGPFLIALSNPLPLFRLWYRMIPGGAKPFLRPLRWVYDILQQPLIAAVLFVGLVYFWLWPSIHFDAMLSRDLYWLMNWSMLIDGLLFWWLMLDPRNPDLAGTLSYGKRIVILIVIMFPQIALGAWITLNKNPVYDVYAVCGRAWPLPAETDQMLGGILTWIPPAMMSVVGSLILLGYMARVERQDRNRKAAANTQST</sequence>
<organism evidence="7 8">
    <name type="scientific">Hydrocarboniclastica marina</name>
    <dbReference type="NCBI Taxonomy" id="2259620"/>
    <lineage>
        <taxon>Bacteria</taxon>
        <taxon>Pseudomonadati</taxon>
        <taxon>Pseudomonadota</taxon>
        <taxon>Gammaproteobacteria</taxon>
        <taxon>Alteromonadales</taxon>
        <taxon>Alteromonadaceae</taxon>
        <taxon>Hydrocarboniclastica</taxon>
    </lineage>
</organism>
<evidence type="ECO:0000313" key="7">
    <source>
        <dbReference type="EMBL" id="QCF24986.1"/>
    </source>
</evidence>
<evidence type="ECO:0000313" key="8">
    <source>
        <dbReference type="Proteomes" id="UP000298049"/>
    </source>
</evidence>
<dbReference type="GO" id="GO:0005886">
    <property type="term" value="C:plasma membrane"/>
    <property type="evidence" value="ECO:0007669"/>
    <property type="project" value="UniProtKB-SubCell"/>
</dbReference>
<dbReference type="InterPro" id="IPR019108">
    <property type="entry name" value="Caa3_assmbl_CtaG-rel"/>
</dbReference>
<gene>
    <name evidence="7" type="ORF">soil367_02985</name>
</gene>
<keyword evidence="8" id="KW-1185">Reference proteome</keyword>
<feature type="transmembrane region" description="Helical" evidence="6">
    <location>
        <begin position="86"/>
        <end position="105"/>
    </location>
</feature>
<evidence type="ECO:0000256" key="4">
    <source>
        <dbReference type="ARBA" id="ARBA00022989"/>
    </source>
</evidence>
<evidence type="ECO:0000256" key="3">
    <source>
        <dbReference type="ARBA" id="ARBA00022692"/>
    </source>
</evidence>
<keyword evidence="5 6" id="KW-0472">Membrane</keyword>
<evidence type="ECO:0000256" key="6">
    <source>
        <dbReference type="SAM" id="Phobius"/>
    </source>
</evidence>
<proteinExistence type="predicted"/>
<dbReference type="Pfam" id="PF09678">
    <property type="entry name" value="Caa3_CtaG"/>
    <property type="match status" value="1"/>
</dbReference>
<dbReference type="EMBL" id="CP031093">
    <property type="protein sequence ID" value="QCF24986.1"/>
    <property type="molecule type" value="Genomic_DNA"/>
</dbReference>
<feature type="transmembrane region" description="Helical" evidence="6">
    <location>
        <begin position="196"/>
        <end position="214"/>
    </location>
</feature>
<evidence type="ECO:0000256" key="2">
    <source>
        <dbReference type="ARBA" id="ARBA00022475"/>
    </source>
</evidence>
<name>A0A4P7XDU5_9ALTE</name>
<accession>A0A4P7XDU5</accession>
<dbReference type="RefSeq" id="WP_136546747.1">
    <property type="nucleotide sequence ID" value="NZ_CP031093.1"/>
</dbReference>
<feature type="transmembrane region" description="Helical" evidence="6">
    <location>
        <begin position="125"/>
        <end position="146"/>
    </location>
</feature>